<organism evidence="12 13">
    <name type="scientific">Azospirillum rugosum</name>
    <dbReference type="NCBI Taxonomy" id="416170"/>
    <lineage>
        <taxon>Bacteria</taxon>
        <taxon>Pseudomonadati</taxon>
        <taxon>Pseudomonadota</taxon>
        <taxon>Alphaproteobacteria</taxon>
        <taxon>Rhodospirillales</taxon>
        <taxon>Azospirillaceae</taxon>
        <taxon>Azospirillum</taxon>
    </lineage>
</organism>
<dbReference type="InterPro" id="IPR009056">
    <property type="entry name" value="Cyt_c-like_dom"/>
</dbReference>
<feature type="domain" description="Cytochrome c" evidence="11">
    <location>
        <begin position="35"/>
        <end position="140"/>
    </location>
</feature>
<dbReference type="Proteomes" id="UP000781958">
    <property type="component" value="Unassembled WGS sequence"/>
</dbReference>
<keyword evidence="6" id="KW-0677">Repeat</keyword>
<feature type="chain" id="PRO_5046149981" evidence="10">
    <location>
        <begin position="20"/>
        <end position="300"/>
    </location>
</feature>
<evidence type="ECO:0000313" key="13">
    <source>
        <dbReference type="Proteomes" id="UP000781958"/>
    </source>
</evidence>
<name>A0ABS4SM20_9PROT</name>
<sequence length="300" mass="32113">MASRAAVKTVIMVAAVALAAATGLAGAGARAADADAVRRGEYLFNAAGCLGCHTDEKGGGKPLAGGRALATPFGTFYPPNITPDPEHGIGRWSDADFIRAFREGRAPDGSYLYPAFPYPSYTRMTDRDLLDLKAYLFSREPVAAANRPHDLSMPFSWRFLLAGWQWLYFDTRGPRPDDPAKPPEWNRGRYVVDALGHCGECHTPRTTFGGMEADRYLAGNPKGPNGDKVPNITPQPRFGIGGWTPGDITLLLETGLTPEGDVVGNAMAEVVRNSTSKLTADDRAAVAAYLQSLPPIGPPP</sequence>
<dbReference type="Pfam" id="PF00034">
    <property type="entry name" value="Cytochrom_C"/>
    <property type="match status" value="1"/>
</dbReference>
<keyword evidence="8" id="KW-0472">Membrane</keyword>
<evidence type="ECO:0000313" key="12">
    <source>
        <dbReference type="EMBL" id="MBP2293532.1"/>
    </source>
</evidence>
<evidence type="ECO:0000256" key="3">
    <source>
        <dbReference type="ARBA" id="ARBA00022617"/>
    </source>
</evidence>
<keyword evidence="5 10" id="KW-0732">Signal</keyword>
<dbReference type="Gene3D" id="1.10.760.10">
    <property type="entry name" value="Cytochrome c-like domain"/>
    <property type="match status" value="1"/>
</dbReference>
<accession>A0ABS4SM20</accession>
<dbReference type="PIRSF" id="PIRSF000018">
    <property type="entry name" value="Mb_ADH_cyt_c"/>
    <property type="match status" value="1"/>
</dbReference>
<feature type="domain" description="Cytochrome c" evidence="11">
    <location>
        <begin position="183"/>
        <end position="294"/>
    </location>
</feature>
<protein>
    <submittedName>
        <fullName evidence="12">Mono/diheme cytochrome c family protein</fullName>
    </submittedName>
</protein>
<evidence type="ECO:0000256" key="5">
    <source>
        <dbReference type="ARBA" id="ARBA00022729"/>
    </source>
</evidence>
<dbReference type="PROSITE" id="PS51007">
    <property type="entry name" value="CYTC"/>
    <property type="match status" value="2"/>
</dbReference>
<feature type="signal peptide" evidence="10">
    <location>
        <begin position="1"/>
        <end position="19"/>
    </location>
</feature>
<gene>
    <name evidence="12" type="ORF">J2851_003315</name>
</gene>
<dbReference type="InterPro" id="IPR051459">
    <property type="entry name" value="Cytochrome_c-type_DH"/>
</dbReference>
<evidence type="ECO:0000256" key="10">
    <source>
        <dbReference type="SAM" id="SignalP"/>
    </source>
</evidence>
<reference evidence="12 13" key="1">
    <citation type="submission" date="2021-03" db="EMBL/GenBank/DDBJ databases">
        <title>Genomic Encyclopedia of Type Strains, Phase III (KMG-III): the genomes of soil and plant-associated and newly described type strains.</title>
        <authorList>
            <person name="Whitman W."/>
        </authorList>
    </citation>
    <scope>NUCLEOTIDE SEQUENCE [LARGE SCALE GENOMIC DNA]</scope>
    <source>
        <strain evidence="12 13">IMMIB AFH-6</strain>
    </source>
</reference>
<keyword evidence="2" id="KW-1003">Cell membrane</keyword>
<evidence type="ECO:0000256" key="4">
    <source>
        <dbReference type="ARBA" id="ARBA00022723"/>
    </source>
</evidence>
<dbReference type="SUPFAM" id="SSF46626">
    <property type="entry name" value="Cytochrome c"/>
    <property type="match status" value="2"/>
</dbReference>
<dbReference type="EMBL" id="JAGINP010000011">
    <property type="protein sequence ID" value="MBP2293532.1"/>
    <property type="molecule type" value="Genomic_DNA"/>
</dbReference>
<evidence type="ECO:0000256" key="7">
    <source>
        <dbReference type="ARBA" id="ARBA00023004"/>
    </source>
</evidence>
<dbReference type="RefSeq" id="WP_209767460.1">
    <property type="nucleotide sequence ID" value="NZ_JAGINP010000011.1"/>
</dbReference>
<dbReference type="PANTHER" id="PTHR35008:SF8">
    <property type="entry name" value="ALCOHOL DEHYDROGENASE CYTOCHROME C SUBUNIT"/>
    <property type="match status" value="1"/>
</dbReference>
<comment type="caution">
    <text evidence="12">The sequence shown here is derived from an EMBL/GenBank/DDBJ whole genome shotgun (WGS) entry which is preliminary data.</text>
</comment>
<keyword evidence="13" id="KW-1185">Reference proteome</keyword>
<keyword evidence="4 9" id="KW-0479">Metal-binding</keyword>
<keyword evidence="3 9" id="KW-0349">Heme</keyword>
<evidence type="ECO:0000256" key="1">
    <source>
        <dbReference type="ARBA" id="ARBA00004236"/>
    </source>
</evidence>
<proteinExistence type="predicted"/>
<evidence type="ECO:0000256" key="2">
    <source>
        <dbReference type="ARBA" id="ARBA00022475"/>
    </source>
</evidence>
<evidence type="ECO:0000256" key="6">
    <source>
        <dbReference type="ARBA" id="ARBA00022737"/>
    </source>
</evidence>
<dbReference type="InterPro" id="IPR014353">
    <property type="entry name" value="Membr-bd_ADH_cyt_c"/>
</dbReference>
<evidence type="ECO:0000256" key="9">
    <source>
        <dbReference type="PROSITE-ProRule" id="PRU00433"/>
    </source>
</evidence>
<evidence type="ECO:0000256" key="8">
    <source>
        <dbReference type="ARBA" id="ARBA00023136"/>
    </source>
</evidence>
<evidence type="ECO:0000259" key="11">
    <source>
        <dbReference type="PROSITE" id="PS51007"/>
    </source>
</evidence>
<dbReference type="InterPro" id="IPR036909">
    <property type="entry name" value="Cyt_c-like_dom_sf"/>
</dbReference>
<dbReference type="PANTHER" id="PTHR35008">
    <property type="entry name" value="BLL4482 PROTEIN-RELATED"/>
    <property type="match status" value="1"/>
</dbReference>
<keyword evidence="7 9" id="KW-0408">Iron</keyword>
<comment type="subcellular location">
    <subcellularLocation>
        <location evidence="1">Cell membrane</location>
    </subcellularLocation>
</comment>